<dbReference type="PROSITE" id="PS00028">
    <property type="entry name" value="ZINC_FINGER_C2H2_1"/>
    <property type="match status" value="6"/>
</dbReference>
<protein>
    <submittedName>
        <fullName evidence="9">ZN112 protein</fullName>
    </submittedName>
</protein>
<feature type="domain" description="C2H2-type" evidence="8">
    <location>
        <begin position="210"/>
        <end position="237"/>
    </location>
</feature>
<comment type="caution">
    <text evidence="9">The sequence shown here is derived from an EMBL/GenBank/DDBJ whole genome shotgun (WGS) entry which is preliminary data.</text>
</comment>
<feature type="non-terminal residue" evidence="9">
    <location>
        <position position="1"/>
    </location>
</feature>
<keyword evidence="3 6" id="KW-0863">Zinc-finger</keyword>
<evidence type="ECO:0000256" key="4">
    <source>
        <dbReference type="ARBA" id="ARBA00022833"/>
    </source>
</evidence>
<dbReference type="InterPro" id="IPR013087">
    <property type="entry name" value="Znf_C2H2_type"/>
</dbReference>
<proteinExistence type="predicted"/>
<dbReference type="EMBL" id="JAAWVN010001958">
    <property type="protein sequence ID" value="MBN3289265.1"/>
    <property type="molecule type" value="Genomic_DNA"/>
</dbReference>
<keyword evidence="5" id="KW-0539">Nucleus</keyword>
<evidence type="ECO:0000313" key="10">
    <source>
        <dbReference type="Proteomes" id="UP001166052"/>
    </source>
</evidence>
<feature type="domain" description="C2H2-type" evidence="8">
    <location>
        <begin position="238"/>
        <end position="265"/>
    </location>
</feature>
<dbReference type="Proteomes" id="UP001166052">
    <property type="component" value="Unassembled WGS sequence"/>
</dbReference>
<evidence type="ECO:0000256" key="5">
    <source>
        <dbReference type="ARBA" id="ARBA00023242"/>
    </source>
</evidence>
<evidence type="ECO:0000256" key="1">
    <source>
        <dbReference type="ARBA" id="ARBA00022723"/>
    </source>
</evidence>
<keyword evidence="2" id="KW-0677">Repeat</keyword>
<dbReference type="PANTHER" id="PTHR23235">
    <property type="entry name" value="KRUEPPEL-LIKE TRANSCRIPTION FACTOR"/>
    <property type="match status" value="1"/>
</dbReference>
<dbReference type="Gene3D" id="3.30.160.60">
    <property type="entry name" value="Classic Zinc Finger"/>
    <property type="match status" value="6"/>
</dbReference>
<dbReference type="InterPro" id="IPR036236">
    <property type="entry name" value="Znf_C2H2_sf"/>
</dbReference>
<accession>A0ABS2YR75</accession>
<keyword evidence="10" id="KW-1185">Reference proteome</keyword>
<evidence type="ECO:0000259" key="8">
    <source>
        <dbReference type="PROSITE" id="PS50157"/>
    </source>
</evidence>
<feature type="domain" description="C2H2-type" evidence="8">
    <location>
        <begin position="294"/>
        <end position="321"/>
    </location>
</feature>
<feature type="domain" description="C2H2-type" evidence="8">
    <location>
        <begin position="322"/>
        <end position="349"/>
    </location>
</feature>
<feature type="domain" description="C2H2-type" evidence="8">
    <location>
        <begin position="266"/>
        <end position="293"/>
    </location>
</feature>
<dbReference type="SUPFAM" id="SSF57667">
    <property type="entry name" value="beta-beta-alpha zinc fingers"/>
    <property type="match status" value="4"/>
</dbReference>
<name>A0ABS2YR75_POLSE</name>
<evidence type="ECO:0000256" key="2">
    <source>
        <dbReference type="ARBA" id="ARBA00022737"/>
    </source>
</evidence>
<dbReference type="Pfam" id="PF00096">
    <property type="entry name" value="zf-C2H2"/>
    <property type="match status" value="6"/>
</dbReference>
<keyword evidence="4" id="KW-0862">Zinc</keyword>
<gene>
    <name evidence="9" type="primary">Znf112_6</name>
    <name evidence="9" type="ORF">GTO92_0018330</name>
</gene>
<evidence type="ECO:0000256" key="7">
    <source>
        <dbReference type="SAM" id="MobiDB-lite"/>
    </source>
</evidence>
<evidence type="ECO:0000256" key="6">
    <source>
        <dbReference type="PROSITE-ProRule" id="PRU00042"/>
    </source>
</evidence>
<organism evidence="9 10">
    <name type="scientific">Polypterus senegalus</name>
    <name type="common">Senegal bichir</name>
    <dbReference type="NCBI Taxonomy" id="55291"/>
    <lineage>
        <taxon>Eukaryota</taxon>
        <taxon>Metazoa</taxon>
        <taxon>Chordata</taxon>
        <taxon>Craniata</taxon>
        <taxon>Vertebrata</taxon>
        <taxon>Euteleostomi</taxon>
        <taxon>Actinopterygii</taxon>
        <taxon>Polypteriformes</taxon>
        <taxon>Polypteridae</taxon>
        <taxon>Polypterus</taxon>
    </lineage>
</organism>
<dbReference type="SMART" id="SM00355">
    <property type="entry name" value="ZnF_C2H2"/>
    <property type="match status" value="6"/>
</dbReference>
<evidence type="ECO:0000313" key="9">
    <source>
        <dbReference type="EMBL" id="MBN3289265.1"/>
    </source>
</evidence>
<feature type="compositionally biased region" description="Polar residues" evidence="7">
    <location>
        <begin position="131"/>
        <end position="142"/>
    </location>
</feature>
<sequence length="379" mass="42673">MAAVKNNTNGLTDLKEEHCKWAAPADLCVKLEDCEERISVFKEEEEKAAAAAPPPEGETVAVKVEDSKDFSVCLDLHKRENGNIFKQHICEESHYGLQPQLTNTRQLAAQQDSLEFEETVGEGNGREGEGQQPSGNAELNYQDGTENLTSASLKYICLPAARLTEAVHTDQQLHNPDEEHLHACRQGGNTYEIKSDCKNHRTSPTTPKPYCCSICGKRFLHNSNLQLHIRIHTGEKPHCCSECGKRFSNSYSLQRHTRIHTGEKPYGCTECGKRFADSSHLQKHTRIHSGEKPYYCTECGKRFPLKNSLQTHLRIHTGEKPYCCSDCGKQFSYSSVLQKHKRIHTGEKPYGCAECGKQFTDNSNLLRHMRIHSGCKSQN</sequence>
<evidence type="ECO:0000256" key="3">
    <source>
        <dbReference type="ARBA" id="ARBA00022771"/>
    </source>
</evidence>
<feature type="region of interest" description="Disordered" evidence="7">
    <location>
        <begin position="118"/>
        <end position="142"/>
    </location>
</feature>
<dbReference type="PANTHER" id="PTHR23235:SF142">
    <property type="entry name" value="ZINC FINGER PROTEIN 384"/>
    <property type="match status" value="1"/>
</dbReference>
<feature type="non-terminal residue" evidence="9">
    <location>
        <position position="379"/>
    </location>
</feature>
<keyword evidence="1" id="KW-0479">Metal-binding</keyword>
<reference evidence="9" key="1">
    <citation type="journal article" date="2021" name="Cell">
        <title>Tracing the genetic footprints of vertebrate landing in non-teleost ray-finned fishes.</title>
        <authorList>
            <person name="Bi X."/>
            <person name="Wang K."/>
            <person name="Yang L."/>
            <person name="Pan H."/>
            <person name="Jiang H."/>
            <person name="Wei Q."/>
            <person name="Fang M."/>
            <person name="Yu H."/>
            <person name="Zhu C."/>
            <person name="Cai Y."/>
            <person name="He Y."/>
            <person name="Gan X."/>
            <person name="Zeng H."/>
            <person name="Yu D."/>
            <person name="Zhu Y."/>
            <person name="Jiang H."/>
            <person name="Qiu Q."/>
            <person name="Yang H."/>
            <person name="Zhang Y.E."/>
            <person name="Wang W."/>
            <person name="Zhu M."/>
            <person name="He S."/>
            <person name="Zhang G."/>
        </authorList>
    </citation>
    <scope>NUCLEOTIDE SEQUENCE</scope>
    <source>
        <strain evidence="9">Bchr_001</strain>
    </source>
</reference>
<feature type="domain" description="C2H2-type" evidence="8">
    <location>
        <begin position="350"/>
        <end position="377"/>
    </location>
</feature>
<dbReference type="PROSITE" id="PS50157">
    <property type="entry name" value="ZINC_FINGER_C2H2_2"/>
    <property type="match status" value="6"/>
</dbReference>